<dbReference type="AlphaFoldDB" id="A0A847SNH1"/>
<evidence type="ECO:0000256" key="6">
    <source>
        <dbReference type="ARBA" id="ARBA00023136"/>
    </source>
</evidence>
<gene>
    <name evidence="9" type="ORF">HGH91_24320</name>
</gene>
<keyword evidence="3" id="KW-0808">Transferase</keyword>
<dbReference type="RefSeq" id="WP_168741521.1">
    <property type="nucleotide sequence ID" value="NZ_JABAHZ010000007.1"/>
</dbReference>
<feature type="transmembrane region" description="Helical" evidence="8">
    <location>
        <begin position="191"/>
        <end position="216"/>
    </location>
</feature>
<evidence type="ECO:0000256" key="8">
    <source>
        <dbReference type="SAM" id="Phobius"/>
    </source>
</evidence>
<dbReference type="Proteomes" id="UP000552864">
    <property type="component" value="Unassembled WGS sequence"/>
</dbReference>
<evidence type="ECO:0000256" key="5">
    <source>
        <dbReference type="ARBA" id="ARBA00022989"/>
    </source>
</evidence>
<feature type="transmembrane region" description="Helical" evidence="8">
    <location>
        <begin position="361"/>
        <end position="379"/>
    </location>
</feature>
<feature type="transmembrane region" description="Helical" evidence="8">
    <location>
        <begin position="159"/>
        <end position="184"/>
    </location>
</feature>
<evidence type="ECO:0000256" key="7">
    <source>
        <dbReference type="ARBA" id="ARBA00024033"/>
    </source>
</evidence>
<evidence type="ECO:0000256" key="1">
    <source>
        <dbReference type="ARBA" id="ARBA00004651"/>
    </source>
</evidence>
<organism evidence="9 10">
    <name type="scientific">Chitinophaga eiseniae</name>
    <dbReference type="NCBI Taxonomy" id="634771"/>
    <lineage>
        <taxon>Bacteria</taxon>
        <taxon>Pseudomonadati</taxon>
        <taxon>Bacteroidota</taxon>
        <taxon>Chitinophagia</taxon>
        <taxon>Chitinophagales</taxon>
        <taxon>Chitinophagaceae</taxon>
        <taxon>Chitinophaga</taxon>
    </lineage>
</organism>
<comment type="subcellular location">
    <subcellularLocation>
        <location evidence="1">Cell membrane</location>
        <topology evidence="1">Multi-pass membrane protein</topology>
    </subcellularLocation>
</comment>
<evidence type="ECO:0000256" key="2">
    <source>
        <dbReference type="ARBA" id="ARBA00022475"/>
    </source>
</evidence>
<feature type="transmembrane region" description="Helical" evidence="8">
    <location>
        <begin position="76"/>
        <end position="108"/>
    </location>
</feature>
<keyword evidence="6 8" id="KW-0472">Membrane</keyword>
<dbReference type="EMBL" id="JABAHZ010000007">
    <property type="protein sequence ID" value="NLR81774.1"/>
    <property type="molecule type" value="Genomic_DNA"/>
</dbReference>
<keyword evidence="5 8" id="KW-1133">Transmembrane helix</keyword>
<feature type="transmembrane region" description="Helical" evidence="8">
    <location>
        <begin position="263"/>
        <end position="280"/>
    </location>
</feature>
<dbReference type="InterPro" id="IPR018584">
    <property type="entry name" value="GT87"/>
</dbReference>
<evidence type="ECO:0000313" key="9">
    <source>
        <dbReference type="EMBL" id="NLR81774.1"/>
    </source>
</evidence>
<comment type="caution">
    <text evidence="9">The sequence shown here is derived from an EMBL/GenBank/DDBJ whole genome shotgun (WGS) entry which is preliminary data.</text>
</comment>
<protein>
    <submittedName>
        <fullName evidence="9">DUF2029 domain-containing protein</fullName>
    </submittedName>
</protein>
<keyword evidence="4 8" id="KW-0812">Transmembrane</keyword>
<dbReference type="GO" id="GO:0005886">
    <property type="term" value="C:plasma membrane"/>
    <property type="evidence" value="ECO:0007669"/>
    <property type="project" value="UniProtKB-SubCell"/>
</dbReference>
<evidence type="ECO:0000256" key="4">
    <source>
        <dbReference type="ARBA" id="ARBA00022692"/>
    </source>
</evidence>
<keyword evidence="10" id="KW-1185">Reference proteome</keyword>
<accession>A0A847SNH1</accession>
<dbReference type="Pfam" id="PF09594">
    <property type="entry name" value="GT87"/>
    <property type="match status" value="1"/>
</dbReference>
<evidence type="ECO:0000256" key="3">
    <source>
        <dbReference type="ARBA" id="ARBA00022679"/>
    </source>
</evidence>
<dbReference type="GO" id="GO:0016758">
    <property type="term" value="F:hexosyltransferase activity"/>
    <property type="evidence" value="ECO:0007669"/>
    <property type="project" value="InterPro"/>
</dbReference>
<feature type="transmembrane region" description="Helical" evidence="8">
    <location>
        <begin position="331"/>
        <end position="349"/>
    </location>
</feature>
<sequence length="394" mass="44831">MNFLFAEFKGSKKWSISLPVLLWFALAFIAGLAEYLHQSFNNYLIFKQVFWHTLERKNLYLEYPSEYFDVNHYGPVFSLIIAPFAVLPDALGVICWTLANAAVLWLAIKKLPLTQQNFLIVLLISVVDMMTASHNVQFNTMTAAFIIFAFVLVEEERDIWATFFIALGFLTKLYGIAAIVFFLFSKHQVKFVGYLIMWMILLFCLPMVISSPAFIIQSYADWYHALSDKVIQNISGLSASNMQDISVMGMVRRTFQTTSFKDLYVLIPAVIIFGLPLLRTSQYKSLCYRMRYLALTLIAVVIFSNSAESATYVIAMVGVGIWYVLQEKKTAWVNAVLVLAIVLTSLSTTDLFPQYVKVHLIRAYALKALPCLIVWLLLIKEAAAGKFDDHKICV</sequence>
<comment type="similarity">
    <text evidence="7">Belongs to the glycosyltransferase 87 family.</text>
</comment>
<keyword evidence="2" id="KW-1003">Cell membrane</keyword>
<feature type="transmembrane region" description="Helical" evidence="8">
    <location>
        <begin position="292"/>
        <end position="325"/>
    </location>
</feature>
<feature type="transmembrane region" description="Helical" evidence="8">
    <location>
        <begin position="120"/>
        <end position="153"/>
    </location>
</feature>
<proteinExistence type="inferred from homology"/>
<name>A0A847SNH1_9BACT</name>
<evidence type="ECO:0000313" key="10">
    <source>
        <dbReference type="Proteomes" id="UP000552864"/>
    </source>
</evidence>
<reference evidence="9 10" key="1">
    <citation type="submission" date="2020-04" db="EMBL/GenBank/DDBJ databases">
        <authorList>
            <person name="Yin C."/>
        </authorList>
    </citation>
    <scope>NUCLEOTIDE SEQUENCE [LARGE SCALE GENOMIC DNA]</scope>
    <source>
        <strain evidence="9 10">Ak56</strain>
    </source>
</reference>